<protein>
    <submittedName>
        <fullName evidence="1">Uncharacterized protein</fullName>
    </submittedName>
</protein>
<dbReference type="EMBL" id="AE005174">
    <property type="protein sequence ID" value="AAG58104.1"/>
    <property type="molecule type" value="Genomic_DNA"/>
</dbReference>
<evidence type="ECO:0000313" key="2">
    <source>
        <dbReference type="Proteomes" id="UP000002519"/>
    </source>
</evidence>
<name>Q8X4B2_ECO57</name>
<dbReference type="AlphaFoldDB" id="Q8X4B2"/>
<dbReference type="PIR" id="D85955">
    <property type="entry name" value="D85955"/>
</dbReference>
<dbReference type="Proteomes" id="UP000002519">
    <property type="component" value="Chromosome"/>
</dbReference>
<evidence type="ECO:0000313" key="1">
    <source>
        <dbReference type="EMBL" id="AAG58104.1"/>
    </source>
</evidence>
<sequence length="24" mass="2694">MSVFPSHRDIVPDKAIIIQKALQS</sequence>
<gene>
    <name evidence="1" type="ordered locus">Z4320</name>
</gene>
<dbReference type="KEGG" id="ece:Z4320"/>
<accession>Q8X4B2</accession>
<organism evidence="1 2">
    <name type="scientific">Escherichia coli O157:H7</name>
    <dbReference type="NCBI Taxonomy" id="83334"/>
    <lineage>
        <taxon>Bacteria</taxon>
        <taxon>Pseudomonadati</taxon>
        <taxon>Pseudomonadota</taxon>
        <taxon>Gammaproteobacteria</taxon>
        <taxon>Enterobacterales</taxon>
        <taxon>Enterobacteriaceae</taxon>
        <taxon>Escherichia</taxon>
    </lineage>
</organism>
<proteinExistence type="predicted"/>
<reference evidence="1 2" key="1">
    <citation type="journal article" date="2001" name="Nature">
        <title>Genome sequence of enterohaemorrhagic Escherichia coli O157:H7.</title>
        <authorList>
            <person name="Perna N.T."/>
            <person name="Plunkett G.III."/>
            <person name="Burland V."/>
            <person name="Mau B."/>
            <person name="Glasner J.D."/>
            <person name="Rose D.J."/>
            <person name="Mayhew G.F."/>
            <person name="Evans P.S."/>
            <person name="Gregor J."/>
            <person name="Kirkpatrick H.A."/>
            <person name="Posfai G."/>
            <person name="Hackett J."/>
            <person name="Klink S."/>
            <person name="Boutin A."/>
            <person name="Shao Y."/>
            <person name="Miller L."/>
            <person name="Grotbeck E.J."/>
            <person name="Davis N.W."/>
            <person name="Lim A."/>
            <person name="Dimalanta E."/>
            <person name="Potamousis K."/>
            <person name="Apodaca J."/>
            <person name="Anantharaman T.S."/>
            <person name="Lin J."/>
            <person name="Yen G."/>
            <person name="Schwartz D.C."/>
            <person name="Welch R.A."/>
            <person name="Blattner F.R."/>
        </authorList>
    </citation>
    <scope>NUCLEOTIDE SEQUENCE [LARGE SCALE GENOMIC DNA]</scope>
    <source>
        <strain evidence="2">O157:H7 / EDL933 / ATCC 700927 / EHEC</strain>
    </source>
</reference>